<dbReference type="InterPro" id="IPR006120">
    <property type="entry name" value="Resolvase_HTH_dom"/>
</dbReference>
<dbReference type="OrthoDB" id="8585334at2"/>
<dbReference type="CDD" id="cd00569">
    <property type="entry name" value="HTH_Hin_like"/>
    <property type="match status" value="1"/>
</dbReference>
<evidence type="ECO:0000256" key="3">
    <source>
        <dbReference type="ARBA" id="ARBA00023125"/>
    </source>
</evidence>
<dbReference type="Pfam" id="PF02796">
    <property type="entry name" value="HTH_7"/>
    <property type="match status" value="1"/>
</dbReference>
<dbReference type="InterPro" id="IPR006119">
    <property type="entry name" value="Resolv_N"/>
</dbReference>
<keyword evidence="3" id="KW-0238">DNA-binding</keyword>
<dbReference type="InterPro" id="IPR009057">
    <property type="entry name" value="Homeodomain-like_sf"/>
</dbReference>
<proteinExistence type="inferred from homology"/>
<evidence type="ECO:0000313" key="8">
    <source>
        <dbReference type="Proteomes" id="UP000292120"/>
    </source>
</evidence>
<dbReference type="PROSITE" id="PS00398">
    <property type="entry name" value="RECOMBINASES_2"/>
    <property type="match status" value="1"/>
</dbReference>
<dbReference type="PANTHER" id="PTHR30461">
    <property type="entry name" value="DNA-INVERTASE FROM LAMBDOID PROPHAGE"/>
    <property type="match status" value="1"/>
</dbReference>
<evidence type="ECO:0000313" key="7">
    <source>
        <dbReference type="EMBL" id="TBO31535.1"/>
    </source>
</evidence>
<evidence type="ECO:0000256" key="2">
    <source>
        <dbReference type="ARBA" id="ARBA00022908"/>
    </source>
</evidence>
<evidence type="ECO:0000256" key="5">
    <source>
        <dbReference type="PIRSR" id="PIRSR606118-50"/>
    </source>
</evidence>
<comment type="similarity">
    <text evidence="1">Belongs to the site-specific recombinase resolvase family.</text>
</comment>
<organism evidence="7 8">
    <name type="scientific">Aquabacterium lacunae</name>
    <dbReference type="NCBI Taxonomy" id="2528630"/>
    <lineage>
        <taxon>Bacteria</taxon>
        <taxon>Pseudomonadati</taxon>
        <taxon>Pseudomonadota</taxon>
        <taxon>Betaproteobacteria</taxon>
        <taxon>Burkholderiales</taxon>
        <taxon>Aquabacterium</taxon>
    </lineage>
</organism>
<dbReference type="CDD" id="cd03768">
    <property type="entry name" value="SR_ResInv"/>
    <property type="match status" value="1"/>
</dbReference>
<comment type="caution">
    <text evidence="7">The sequence shown here is derived from an EMBL/GenBank/DDBJ whole genome shotgun (WGS) entry which is preliminary data.</text>
</comment>
<sequence length="192" mass="20941">MRVFGYGRVSTADQTTDNQRQELETMGHAIQAQRWFSDKISGKVPASERPEFSRMLERMEAGDMLVVSKLDRLGRDMIDVMQTLRALTAQGIRVKVLALGDTDLTSTAGKAVVGILAVVAEMERDMLVERTQAGLARAKAEGKQLGRPSKTSDTDRDTIRARLGAGESVSQVARDFGISRATVISIRDAATT</sequence>
<dbReference type="GO" id="GO:0000150">
    <property type="term" value="F:DNA strand exchange activity"/>
    <property type="evidence" value="ECO:0007669"/>
    <property type="project" value="InterPro"/>
</dbReference>
<dbReference type="AlphaFoldDB" id="A0A4Q9GZ73"/>
<evidence type="ECO:0000259" key="6">
    <source>
        <dbReference type="PROSITE" id="PS51736"/>
    </source>
</evidence>
<dbReference type="Gene3D" id="3.40.50.1390">
    <property type="entry name" value="Resolvase, N-terminal catalytic domain"/>
    <property type="match status" value="1"/>
</dbReference>
<feature type="domain" description="Resolvase/invertase-type recombinase catalytic" evidence="6">
    <location>
        <begin position="2"/>
        <end position="142"/>
    </location>
</feature>
<dbReference type="Gene3D" id="1.10.10.60">
    <property type="entry name" value="Homeodomain-like"/>
    <property type="match status" value="1"/>
</dbReference>
<dbReference type="SMART" id="SM00857">
    <property type="entry name" value="Resolvase"/>
    <property type="match status" value="1"/>
</dbReference>
<dbReference type="InterPro" id="IPR036162">
    <property type="entry name" value="Resolvase-like_N_sf"/>
</dbReference>
<evidence type="ECO:0000256" key="1">
    <source>
        <dbReference type="ARBA" id="ARBA00009913"/>
    </source>
</evidence>
<evidence type="ECO:0000256" key="4">
    <source>
        <dbReference type="ARBA" id="ARBA00023172"/>
    </source>
</evidence>
<dbReference type="InterPro" id="IPR050639">
    <property type="entry name" value="SSR_resolvase"/>
</dbReference>
<dbReference type="SUPFAM" id="SSF46689">
    <property type="entry name" value="Homeodomain-like"/>
    <property type="match status" value="1"/>
</dbReference>
<dbReference type="GO" id="GO:0003677">
    <property type="term" value="F:DNA binding"/>
    <property type="evidence" value="ECO:0007669"/>
    <property type="project" value="UniProtKB-KW"/>
</dbReference>
<name>A0A4Q9GZ73_9BURK</name>
<keyword evidence="4" id="KW-0233">DNA recombination</keyword>
<gene>
    <name evidence="7" type="ORF">EYS42_08730</name>
</gene>
<dbReference type="SUPFAM" id="SSF53041">
    <property type="entry name" value="Resolvase-like"/>
    <property type="match status" value="1"/>
</dbReference>
<protein>
    <submittedName>
        <fullName evidence="7">Recombinase family protein</fullName>
    </submittedName>
</protein>
<keyword evidence="8" id="KW-1185">Reference proteome</keyword>
<dbReference type="Pfam" id="PF00239">
    <property type="entry name" value="Resolvase"/>
    <property type="match status" value="1"/>
</dbReference>
<dbReference type="PROSITE" id="PS51736">
    <property type="entry name" value="RECOMBINASES_3"/>
    <property type="match status" value="1"/>
</dbReference>
<dbReference type="GO" id="GO:0015074">
    <property type="term" value="P:DNA integration"/>
    <property type="evidence" value="ECO:0007669"/>
    <property type="project" value="UniProtKB-KW"/>
</dbReference>
<dbReference type="EMBL" id="SIXI01000003">
    <property type="protein sequence ID" value="TBO31535.1"/>
    <property type="molecule type" value="Genomic_DNA"/>
</dbReference>
<accession>A0A4Q9GZ73</accession>
<keyword evidence="2" id="KW-0229">DNA integration</keyword>
<reference evidence="7 8" key="1">
    <citation type="submission" date="2019-02" db="EMBL/GenBank/DDBJ databases">
        <title>Aquabacterium sp. strain KMB7.</title>
        <authorList>
            <person name="Chen W.-M."/>
        </authorList>
    </citation>
    <scope>NUCLEOTIDE SEQUENCE [LARGE SCALE GENOMIC DNA]</scope>
    <source>
        <strain evidence="7 8">KMB7</strain>
    </source>
</reference>
<dbReference type="Proteomes" id="UP000292120">
    <property type="component" value="Unassembled WGS sequence"/>
</dbReference>
<dbReference type="InterPro" id="IPR006118">
    <property type="entry name" value="Recombinase_CS"/>
</dbReference>
<dbReference type="PANTHER" id="PTHR30461:SF2">
    <property type="entry name" value="SERINE RECOMBINASE PINE-RELATED"/>
    <property type="match status" value="1"/>
</dbReference>
<feature type="active site" description="O-(5'-phospho-DNA)-serine intermediate" evidence="5">
    <location>
        <position position="10"/>
    </location>
</feature>